<comment type="caution">
    <text evidence="1">The sequence shown here is derived from an EMBL/GenBank/DDBJ whole genome shotgun (WGS) entry which is preliminary data.</text>
</comment>
<dbReference type="Proteomes" id="UP000004471">
    <property type="component" value="Unassembled WGS sequence"/>
</dbReference>
<name>F3FVJ5_PSESX</name>
<feature type="non-terminal residue" evidence="1">
    <location>
        <position position="1"/>
    </location>
</feature>
<dbReference type="HOGENOM" id="CLU_3146536_0_0_6"/>
<evidence type="ECO:0000313" key="1">
    <source>
        <dbReference type="EMBL" id="EGH34237.1"/>
    </source>
</evidence>
<accession>F3FVJ5</accession>
<dbReference type="AlphaFoldDB" id="F3FVJ5"/>
<proteinExistence type="predicted"/>
<reference evidence="1 2" key="1">
    <citation type="journal article" date="2011" name="PLoS Pathog.">
        <title>Dynamic evolution of pathogenicity revealed by sequencing and comparative genomics of 19 Pseudomonas syringae isolates.</title>
        <authorList>
            <person name="Baltrus D.A."/>
            <person name="Nishimura M.T."/>
            <person name="Romanchuk A."/>
            <person name="Chang J.H."/>
            <person name="Mukhtar M.S."/>
            <person name="Cherkis K."/>
            <person name="Roach J."/>
            <person name="Grant S.R."/>
            <person name="Jones C.D."/>
            <person name="Dangl J.L."/>
        </authorList>
    </citation>
    <scope>NUCLEOTIDE SEQUENCE [LARGE SCALE GENOMIC DNA]</scope>
    <source>
        <strain evidence="2">M301072PT</strain>
    </source>
</reference>
<protein>
    <submittedName>
        <fullName evidence="1">Oxidoreductase alpha (Molybdopterin) subunit</fullName>
    </submittedName>
</protein>
<organism evidence="1 2">
    <name type="scientific">Pseudomonas syringae pv. japonica str. M301072</name>
    <dbReference type="NCBI Taxonomy" id="629262"/>
    <lineage>
        <taxon>Bacteria</taxon>
        <taxon>Pseudomonadati</taxon>
        <taxon>Pseudomonadota</taxon>
        <taxon>Gammaproteobacteria</taxon>
        <taxon>Pseudomonadales</taxon>
        <taxon>Pseudomonadaceae</taxon>
        <taxon>Pseudomonas</taxon>
        <taxon>Pseudomonas syringae</taxon>
    </lineage>
</organism>
<dbReference type="EMBL" id="AEAH01002335">
    <property type="protein sequence ID" value="EGH34237.1"/>
    <property type="molecule type" value="Genomic_DNA"/>
</dbReference>
<sequence length="48" mass="5234">AVDYTDLPLRYEVNPLVPLESVGDGSSTPTSKFVAIRLERSAESARIL</sequence>
<gene>
    <name evidence="1" type="ORF">PSYJA_37019</name>
</gene>
<evidence type="ECO:0000313" key="2">
    <source>
        <dbReference type="Proteomes" id="UP000004471"/>
    </source>
</evidence>